<protein>
    <recommendedName>
        <fullName evidence="5">Pentatricopeptide repeat-containing protein</fullName>
    </recommendedName>
</protein>
<feature type="repeat" description="PPR" evidence="2">
    <location>
        <begin position="173"/>
        <end position="207"/>
    </location>
</feature>
<keyword evidence="4" id="KW-1185">Reference proteome</keyword>
<evidence type="ECO:0008006" key="5">
    <source>
        <dbReference type="Google" id="ProtNLM"/>
    </source>
</evidence>
<dbReference type="PANTHER" id="PTHR47926:SF405">
    <property type="entry name" value="DYW DOMAIN-CONTAINING PROTEIN"/>
    <property type="match status" value="1"/>
</dbReference>
<dbReference type="InterPro" id="IPR046960">
    <property type="entry name" value="PPR_At4g14850-like_plant"/>
</dbReference>
<dbReference type="InterPro" id="IPR002885">
    <property type="entry name" value="PPR_rpt"/>
</dbReference>
<comment type="caution">
    <text evidence="3">The sequence shown here is derived from an EMBL/GenBank/DDBJ whole genome shotgun (WGS) entry which is preliminary data.</text>
</comment>
<dbReference type="FunFam" id="1.25.40.10:FF:000090">
    <property type="entry name" value="Pentatricopeptide repeat-containing protein, chloroplastic"/>
    <property type="match status" value="1"/>
</dbReference>
<dbReference type="GO" id="GO:0003723">
    <property type="term" value="F:RNA binding"/>
    <property type="evidence" value="ECO:0007669"/>
    <property type="project" value="InterPro"/>
</dbReference>
<dbReference type="Proteomes" id="UP001346149">
    <property type="component" value="Unassembled WGS sequence"/>
</dbReference>
<reference evidence="3 4" key="1">
    <citation type="journal article" date="2023" name="Hortic Res">
        <title>Pangenome of water caltrop reveals structural variations and asymmetric subgenome divergence after allopolyploidization.</title>
        <authorList>
            <person name="Zhang X."/>
            <person name="Chen Y."/>
            <person name="Wang L."/>
            <person name="Yuan Y."/>
            <person name="Fang M."/>
            <person name="Shi L."/>
            <person name="Lu R."/>
            <person name="Comes H.P."/>
            <person name="Ma Y."/>
            <person name="Chen Y."/>
            <person name="Huang G."/>
            <person name="Zhou Y."/>
            <person name="Zheng Z."/>
            <person name="Qiu Y."/>
        </authorList>
    </citation>
    <scope>NUCLEOTIDE SEQUENCE [LARGE SCALE GENOMIC DNA]</scope>
    <source>
        <strain evidence="3">F231</strain>
    </source>
</reference>
<proteinExistence type="predicted"/>
<evidence type="ECO:0000313" key="3">
    <source>
        <dbReference type="EMBL" id="KAK4794763.1"/>
    </source>
</evidence>
<dbReference type="Pfam" id="PF01535">
    <property type="entry name" value="PPR"/>
    <property type="match status" value="4"/>
</dbReference>
<dbReference type="Pfam" id="PF20431">
    <property type="entry name" value="E_motif"/>
    <property type="match status" value="1"/>
</dbReference>
<feature type="repeat" description="PPR" evidence="2">
    <location>
        <begin position="377"/>
        <end position="411"/>
    </location>
</feature>
<gene>
    <name evidence="3" type="ORF">SAY86_012757</name>
</gene>
<evidence type="ECO:0000256" key="2">
    <source>
        <dbReference type="PROSITE-ProRule" id="PRU00708"/>
    </source>
</evidence>
<dbReference type="InterPro" id="IPR046848">
    <property type="entry name" value="E_motif"/>
</dbReference>
<dbReference type="FunFam" id="1.25.40.10:FF:000344">
    <property type="entry name" value="Pentatricopeptide repeat-containing protein"/>
    <property type="match status" value="1"/>
</dbReference>
<feature type="repeat" description="PPR" evidence="2">
    <location>
        <begin position="277"/>
        <end position="311"/>
    </location>
</feature>
<dbReference type="EMBL" id="JAXQNO010000007">
    <property type="protein sequence ID" value="KAK4794763.1"/>
    <property type="molecule type" value="Genomic_DNA"/>
</dbReference>
<evidence type="ECO:0000256" key="1">
    <source>
        <dbReference type="ARBA" id="ARBA00022737"/>
    </source>
</evidence>
<sequence length="601" mass="66848">MNYLCSPKVLKRLLIACKQRASIFPIHALIIHKGLLNQCASSSLGGCLVMCYARLGDVASACLMFDQMPRRGVDSWNALINSYSRQGCPEQVLRLYQSMISEGIMPDSSTFTLTIKACTVLNDLEKGEEVWRKSVECGYEADVFVGSSVLNLYAKIGAMDKALSFFNNMRRRDIVCWTTMVTGFAWSKKPGEAIEMFQRMQREGIEGDGVVIVGLIHACSCLGVLKPGRSVHGYLIRKWFPTKTSVQIQTGLIDMYSKHGHPEIASTVFRYMPHKNNPISWAALVSGFAQNGFTQNALQLVMDMQIIGVELNSACLVSALSACSQDGLLRLGRSIHGYILRRDDFDLILGTALIDFYSKCGALILARTLFDSLSFKDSVSWNTMIACYGTHGLGKEALSIFLQMIQTYEKPDHITFFSLLSALSHSGLIEEGQHWFNLMQSDYKIKPAEKHYACIVDLLSRAGKLKEALEMIFSIATEPGLAVWGALLSGCYNHGEFIIGEVAANKIIDLGPDDLGIYSLVSNFFAKEKKWVEVAQVRKMMKESLAKKIPGYSVVDVNGRLHAFIMEDKSHEQHRDIEQVLNLLSTEIRVVKGDPIPEISA</sequence>
<name>A0AAN7RDY5_TRANT</name>
<accession>A0AAN7RDY5</accession>
<dbReference type="PROSITE" id="PS51375">
    <property type="entry name" value="PPR"/>
    <property type="match status" value="4"/>
</dbReference>
<dbReference type="Gene3D" id="1.25.40.10">
    <property type="entry name" value="Tetratricopeptide repeat domain"/>
    <property type="match status" value="4"/>
</dbReference>
<dbReference type="Pfam" id="PF13041">
    <property type="entry name" value="PPR_2"/>
    <property type="match status" value="2"/>
</dbReference>
<keyword evidence="1" id="KW-0677">Repeat</keyword>
<feature type="repeat" description="PPR" evidence="2">
    <location>
        <begin position="72"/>
        <end position="106"/>
    </location>
</feature>
<evidence type="ECO:0000313" key="4">
    <source>
        <dbReference type="Proteomes" id="UP001346149"/>
    </source>
</evidence>
<dbReference type="AlphaFoldDB" id="A0AAN7RDY5"/>
<dbReference type="InterPro" id="IPR011990">
    <property type="entry name" value="TPR-like_helical_dom_sf"/>
</dbReference>
<dbReference type="PANTHER" id="PTHR47926">
    <property type="entry name" value="PENTATRICOPEPTIDE REPEAT-CONTAINING PROTEIN"/>
    <property type="match status" value="1"/>
</dbReference>
<dbReference type="GO" id="GO:0009451">
    <property type="term" value="P:RNA modification"/>
    <property type="evidence" value="ECO:0007669"/>
    <property type="project" value="InterPro"/>
</dbReference>
<dbReference type="NCBIfam" id="TIGR00756">
    <property type="entry name" value="PPR"/>
    <property type="match status" value="4"/>
</dbReference>
<organism evidence="3 4">
    <name type="scientific">Trapa natans</name>
    <name type="common">Water chestnut</name>
    <dbReference type="NCBI Taxonomy" id="22666"/>
    <lineage>
        <taxon>Eukaryota</taxon>
        <taxon>Viridiplantae</taxon>
        <taxon>Streptophyta</taxon>
        <taxon>Embryophyta</taxon>
        <taxon>Tracheophyta</taxon>
        <taxon>Spermatophyta</taxon>
        <taxon>Magnoliopsida</taxon>
        <taxon>eudicotyledons</taxon>
        <taxon>Gunneridae</taxon>
        <taxon>Pentapetalae</taxon>
        <taxon>rosids</taxon>
        <taxon>malvids</taxon>
        <taxon>Myrtales</taxon>
        <taxon>Lythraceae</taxon>
        <taxon>Trapa</taxon>
    </lineage>
</organism>